<dbReference type="AlphaFoldDB" id="A0AAE3JG12"/>
<dbReference type="PANTHER" id="PTHR11559">
    <property type="entry name" value="CARBOXYLESTERASE"/>
    <property type="match status" value="1"/>
</dbReference>
<name>A0AAE3JG12_9FIRM</name>
<feature type="domain" description="Carboxylesterase type B" evidence="4">
    <location>
        <begin position="344"/>
        <end position="445"/>
    </location>
</feature>
<gene>
    <name evidence="5" type="ORF">LKD81_13500</name>
</gene>
<dbReference type="EC" id="3.1.1.-" evidence="3"/>
<reference evidence="5" key="1">
    <citation type="submission" date="2021-10" db="EMBL/GenBank/DDBJ databases">
        <title>Anaerobic single-cell dispensing facilitates the cultivation of human gut bacteria.</title>
        <authorList>
            <person name="Afrizal A."/>
        </authorList>
    </citation>
    <scope>NUCLEOTIDE SEQUENCE</scope>
    <source>
        <strain evidence="5">CLA-AA-H215</strain>
    </source>
</reference>
<comment type="caution">
    <text evidence="5">The sequence shown here is derived from an EMBL/GenBank/DDBJ whole genome shotgun (WGS) entry which is preliminary data.</text>
</comment>
<evidence type="ECO:0000313" key="5">
    <source>
        <dbReference type="EMBL" id="MCC2232000.1"/>
    </source>
</evidence>
<dbReference type="InterPro" id="IPR050309">
    <property type="entry name" value="Type-B_Carboxylest/Lipase"/>
</dbReference>
<dbReference type="InterPro" id="IPR029058">
    <property type="entry name" value="AB_hydrolase_fold"/>
</dbReference>
<dbReference type="GO" id="GO:0016787">
    <property type="term" value="F:hydrolase activity"/>
    <property type="evidence" value="ECO:0007669"/>
    <property type="project" value="UniProtKB-KW"/>
</dbReference>
<keyword evidence="6" id="KW-1185">Reference proteome</keyword>
<sequence>MALLQAKVEEGILEGLPAANQMFSIFRGVPFAAPPVGDLRWKDPQPIEPWEGVRPCYKFGPLAMQEPFVSEGGGIVATEFYVGNYQRSEDCLYMNIWTPAKNADEKLPVAVYIHGGGHQTGYSYLNCYDGEGFCKRGVIMISIAYRLNVFGYLVHPELEKESSSTPGNYGVKDQLAALKWIKKNIHAFGGDPENITLFGQSGGASSVDNMCALPASRGLIQKAIMQSGGGIRPVYSYWSESLDHAKEAGVEFLKVLGVSSIEEARKCSANEVLDAYSRFRMIKLNDKETPMRGNSGYMRFSPVDDGVLFPEPVTDLYRKGEYPELDYMLTSTNGEPTETTYQNLAFAELNAKLGRKPCYLGYFTYVPPGADCAHHSVEHHYVFQTLNRSYRPYTGRDWDLSNELADYWANFMKTGNPNYEGKETWKPYEGGAYNVLEIAGEERRMISLADKTDIIQKAKELEEDK</sequence>
<accession>A0AAE3JG12</accession>
<comment type="similarity">
    <text evidence="1 3">Belongs to the type-B carboxylesterase/lipase family.</text>
</comment>
<evidence type="ECO:0000256" key="1">
    <source>
        <dbReference type="ARBA" id="ARBA00005964"/>
    </source>
</evidence>
<evidence type="ECO:0000259" key="4">
    <source>
        <dbReference type="Pfam" id="PF00135"/>
    </source>
</evidence>
<dbReference type="RefSeq" id="WP_308454486.1">
    <property type="nucleotide sequence ID" value="NZ_JAJEQR010000047.1"/>
</dbReference>
<dbReference type="SUPFAM" id="SSF53474">
    <property type="entry name" value="alpha/beta-Hydrolases"/>
    <property type="match status" value="1"/>
</dbReference>
<keyword evidence="2 3" id="KW-0378">Hydrolase</keyword>
<feature type="domain" description="Carboxylesterase type B" evidence="4">
    <location>
        <begin position="7"/>
        <end position="342"/>
    </location>
</feature>
<dbReference type="Proteomes" id="UP001198182">
    <property type="component" value="Unassembled WGS sequence"/>
</dbReference>
<evidence type="ECO:0000256" key="3">
    <source>
        <dbReference type="RuleBase" id="RU361235"/>
    </source>
</evidence>
<dbReference type="PROSITE" id="PS00122">
    <property type="entry name" value="CARBOXYLESTERASE_B_1"/>
    <property type="match status" value="1"/>
</dbReference>
<dbReference type="Pfam" id="PF00135">
    <property type="entry name" value="COesterase"/>
    <property type="match status" value="2"/>
</dbReference>
<proteinExistence type="inferred from homology"/>
<dbReference type="InterPro" id="IPR019826">
    <property type="entry name" value="Carboxylesterase_B_AS"/>
</dbReference>
<dbReference type="EMBL" id="JAJEQR010000047">
    <property type="protein sequence ID" value="MCC2232000.1"/>
    <property type="molecule type" value="Genomic_DNA"/>
</dbReference>
<evidence type="ECO:0000313" key="6">
    <source>
        <dbReference type="Proteomes" id="UP001198182"/>
    </source>
</evidence>
<organism evidence="5 6">
    <name type="scientific">Hominifimenecus microfluidus</name>
    <dbReference type="NCBI Taxonomy" id="2885348"/>
    <lineage>
        <taxon>Bacteria</taxon>
        <taxon>Bacillati</taxon>
        <taxon>Bacillota</taxon>
        <taxon>Clostridia</taxon>
        <taxon>Lachnospirales</taxon>
        <taxon>Lachnospiraceae</taxon>
        <taxon>Hominifimenecus</taxon>
    </lineage>
</organism>
<evidence type="ECO:0000256" key="2">
    <source>
        <dbReference type="ARBA" id="ARBA00022801"/>
    </source>
</evidence>
<dbReference type="Gene3D" id="3.40.50.1820">
    <property type="entry name" value="alpha/beta hydrolase"/>
    <property type="match status" value="2"/>
</dbReference>
<protein>
    <recommendedName>
        <fullName evidence="3">Carboxylic ester hydrolase</fullName>
        <ecNumber evidence="3">3.1.1.-</ecNumber>
    </recommendedName>
</protein>
<dbReference type="InterPro" id="IPR002018">
    <property type="entry name" value="CarbesteraseB"/>
</dbReference>